<dbReference type="KEGG" id="saes:HBH39_17805"/>
<keyword evidence="1" id="KW-0472">Membrane</keyword>
<gene>
    <name evidence="2" type="ORF">HBH39_17805</name>
</gene>
<sequence>MQSIVIDNLVLVALVKAIGNILTAAVPSITTYIIGKKLIARERLKRKLNVALMDIQYLLMVEALHCREHMEYQGKSNKRTIRNLVNQETKFIWSGKNTLSQIDKAMENDLNNIVKDNTPVRPSRYYSKY</sequence>
<dbReference type="AlphaFoldDB" id="A0A6G9QRB0"/>
<keyword evidence="2" id="KW-0614">Plasmid</keyword>
<dbReference type="EMBL" id="CP050314">
    <property type="protein sequence ID" value="QIR16341.1"/>
    <property type="molecule type" value="Genomic_DNA"/>
</dbReference>
<dbReference type="Proteomes" id="UP000502608">
    <property type="component" value="Plasmid pPN3F2_1"/>
</dbReference>
<keyword evidence="1" id="KW-0812">Transmembrane</keyword>
<dbReference type="RefSeq" id="WP_167680190.1">
    <property type="nucleotide sequence ID" value="NZ_CP050314.1"/>
</dbReference>
<accession>A0A6G9QRB0</accession>
<protein>
    <submittedName>
        <fullName evidence="2">Uncharacterized protein</fullName>
    </submittedName>
</protein>
<evidence type="ECO:0000313" key="2">
    <source>
        <dbReference type="EMBL" id="QIR16341.1"/>
    </source>
</evidence>
<keyword evidence="1" id="KW-1133">Transmembrane helix</keyword>
<feature type="transmembrane region" description="Helical" evidence="1">
    <location>
        <begin position="12"/>
        <end position="35"/>
    </location>
</feature>
<evidence type="ECO:0000256" key="1">
    <source>
        <dbReference type="SAM" id="Phobius"/>
    </source>
</evidence>
<name>A0A6G9QRB0_9GAMM</name>
<proteinExistence type="predicted"/>
<keyword evidence="3" id="KW-1185">Reference proteome</keyword>
<reference evidence="2 3" key="1">
    <citation type="submission" date="2020-03" db="EMBL/GenBank/DDBJ databases">
        <title>Complete genome sequence of Shewanella sp.</title>
        <authorList>
            <person name="Kim Y.-S."/>
            <person name="Kim S.-J."/>
            <person name="Jung H.-K."/>
            <person name="Kim K.-H."/>
        </authorList>
    </citation>
    <scope>NUCLEOTIDE SEQUENCE [LARGE SCALE GENOMIC DNA]</scope>
    <source>
        <strain evidence="2 3">PN3F2</strain>
        <plasmid evidence="2 3">pPN3F2_1</plasmid>
    </source>
</reference>
<evidence type="ECO:0000313" key="3">
    <source>
        <dbReference type="Proteomes" id="UP000502608"/>
    </source>
</evidence>
<geneLocation type="plasmid" evidence="2 3">
    <name>pPN3F2_1</name>
</geneLocation>
<organism evidence="2 3">
    <name type="scientific">Shewanella aestuarii</name>
    <dbReference type="NCBI Taxonomy" id="1028752"/>
    <lineage>
        <taxon>Bacteria</taxon>
        <taxon>Pseudomonadati</taxon>
        <taxon>Pseudomonadota</taxon>
        <taxon>Gammaproteobacteria</taxon>
        <taxon>Alteromonadales</taxon>
        <taxon>Shewanellaceae</taxon>
        <taxon>Shewanella</taxon>
    </lineage>
</organism>